<name>A0ABM8RSK6_9BACT</name>
<keyword evidence="6 8" id="KW-0378">Hydrolase</keyword>
<evidence type="ECO:0000313" key="10">
    <source>
        <dbReference type="EMBL" id="CAE6769608.1"/>
    </source>
</evidence>
<dbReference type="InterPro" id="IPR011607">
    <property type="entry name" value="MGS-like_dom"/>
</dbReference>
<evidence type="ECO:0000256" key="6">
    <source>
        <dbReference type="ARBA" id="ARBA00022801"/>
    </source>
</evidence>
<comment type="similarity">
    <text evidence="3 8">Belongs to the PurH family.</text>
</comment>
<dbReference type="InterPro" id="IPR036914">
    <property type="entry name" value="MGS-like_dom_sf"/>
</dbReference>
<dbReference type="PANTHER" id="PTHR11692:SF0">
    <property type="entry name" value="BIFUNCTIONAL PURINE BIOSYNTHESIS PROTEIN ATIC"/>
    <property type="match status" value="1"/>
</dbReference>
<dbReference type="Pfam" id="PF01808">
    <property type="entry name" value="AICARFT_IMPCHas"/>
    <property type="match status" value="1"/>
</dbReference>
<dbReference type="SMART" id="SM00851">
    <property type="entry name" value="MGS"/>
    <property type="match status" value="1"/>
</dbReference>
<dbReference type="EC" id="3.5.4.10" evidence="8"/>
<dbReference type="Gene3D" id="3.40.140.20">
    <property type="match status" value="2"/>
</dbReference>
<feature type="domain" description="MGS-like" evidence="9">
    <location>
        <begin position="1"/>
        <end position="147"/>
    </location>
</feature>
<accession>A0ABM8RSK6</accession>
<dbReference type="CDD" id="cd01421">
    <property type="entry name" value="IMPCH"/>
    <property type="match status" value="1"/>
</dbReference>
<dbReference type="InterPro" id="IPR016193">
    <property type="entry name" value="Cytidine_deaminase-like"/>
</dbReference>
<evidence type="ECO:0000256" key="4">
    <source>
        <dbReference type="ARBA" id="ARBA00022679"/>
    </source>
</evidence>
<dbReference type="EC" id="2.1.2.3" evidence="8"/>
<dbReference type="Proteomes" id="UP000675880">
    <property type="component" value="Unassembled WGS sequence"/>
</dbReference>
<dbReference type="EMBL" id="CAJNBJ010000017">
    <property type="protein sequence ID" value="CAE6769608.1"/>
    <property type="molecule type" value="Genomic_DNA"/>
</dbReference>
<evidence type="ECO:0000256" key="1">
    <source>
        <dbReference type="ARBA" id="ARBA00004844"/>
    </source>
</evidence>
<evidence type="ECO:0000256" key="3">
    <source>
        <dbReference type="ARBA" id="ARBA00007667"/>
    </source>
</evidence>
<comment type="domain">
    <text evidence="8">The IMP cyclohydrolase activity resides in the N-terminal region.</text>
</comment>
<dbReference type="SUPFAM" id="SSF52335">
    <property type="entry name" value="Methylglyoxal synthase-like"/>
    <property type="match status" value="1"/>
</dbReference>
<comment type="pathway">
    <text evidence="2 8">Purine metabolism; IMP biosynthesis via de novo pathway; 5-formamido-1-(5-phospho-D-ribosyl)imidazole-4-carboxamide from 5-amino-1-(5-phospho-D-ribosyl)imidazole-4-carboxamide (10-formyl THF route): step 1/1.</text>
</comment>
<dbReference type="PROSITE" id="PS51855">
    <property type="entry name" value="MGS"/>
    <property type="match status" value="1"/>
</dbReference>
<evidence type="ECO:0000256" key="8">
    <source>
        <dbReference type="HAMAP-Rule" id="MF_00139"/>
    </source>
</evidence>
<dbReference type="RefSeq" id="WP_213043065.1">
    <property type="nucleotide sequence ID" value="NZ_CAJNBJ010000017.1"/>
</dbReference>
<dbReference type="NCBIfam" id="NF002049">
    <property type="entry name" value="PRK00881.1"/>
    <property type="match status" value="1"/>
</dbReference>
<dbReference type="SUPFAM" id="SSF53927">
    <property type="entry name" value="Cytidine deaminase-like"/>
    <property type="match status" value="1"/>
</dbReference>
<keyword evidence="11" id="KW-1185">Reference proteome</keyword>
<dbReference type="NCBIfam" id="TIGR00355">
    <property type="entry name" value="purH"/>
    <property type="match status" value="1"/>
</dbReference>
<sequence length="517" mass="55242">MASIARALISVSDKTGVVEVAKGLAALGAEVLSTGGTAKALRDAGVAVTDVAAYTGSPEILDGRVKTLHPKIHGGLLGRRGVPDHVKQMQQHGIGNIDVVVVNLYPFEATIAKPNCPFEEAIENIDIGGPSMLRSAAKNHEDVLVVVDPSDYTRVLEAVKAGAVTPVLRRELAMKVFQHTARYDSLIAGYLEKQVQGSEVKFPAILSLQFERVETLRYGENPHQQGAFYRELNAKEPAVSRGKILHGKAMSYNNFLDANSALELVKEFDQTAVAIIKHNNPCGCALGATPVDAYVKARATDPVSAFGGVIAFNRPVDLAAAKEITSTFVEVVIAPAFTEEALAELKRKKDIRLLDVGPLSKATAEGYDLKKLVGGLIVQDRDLGVIKDIKALTVPTARKPTEEEYAACAFAWVVCKHVKSNAIIYGRPGEIVGIGAGQMSRVDSVKLAAMKAQSSVKGCVMASDAFFPFRDGIDAAAEAGITCVIQPGGSIRDPEVTKAVDEHGMAMILTGMRHFRH</sequence>
<reference evidence="10 11" key="1">
    <citation type="submission" date="2021-02" db="EMBL/GenBank/DDBJ databases">
        <authorList>
            <person name="Han P."/>
        </authorList>
    </citation>
    <scope>NUCLEOTIDE SEQUENCE [LARGE SCALE GENOMIC DNA]</scope>
    <source>
        <strain evidence="10">Candidatus Nitrospira sp. ZN2</strain>
    </source>
</reference>
<comment type="catalytic activity">
    <reaction evidence="8">
        <text>(6R)-10-formyltetrahydrofolate + 5-amino-1-(5-phospho-beta-D-ribosyl)imidazole-4-carboxamide = 5-formamido-1-(5-phospho-D-ribosyl)imidazole-4-carboxamide + (6S)-5,6,7,8-tetrahydrofolate</text>
        <dbReference type="Rhea" id="RHEA:22192"/>
        <dbReference type="ChEBI" id="CHEBI:57453"/>
        <dbReference type="ChEBI" id="CHEBI:58467"/>
        <dbReference type="ChEBI" id="CHEBI:58475"/>
        <dbReference type="ChEBI" id="CHEBI:195366"/>
        <dbReference type="EC" id="2.1.2.3"/>
    </reaction>
</comment>
<dbReference type="PANTHER" id="PTHR11692">
    <property type="entry name" value="BIFUNCTIONAL PURINE BIOSYNTHESIS PROTEIN PURH"/>
    <property type="match status" value="1"/>
</dbReference>
<evidence type="ECO:0000256" key="5">
    <source>
        <dbReference type="ARBA" id="ARBA00022755"/>
    </source>
</evidence>
<dbReference type="GO" id="GO:0003937">
    <property type="term" value="F:IMP cyclohydrolase activity"/>
    <property type="evidence" value="ECO:0007669"/>
    <property type="project" value="UniProtKB-EC"/>
</dbReference>
<organism evidence="10 11">
    <name type="scientific">Nitrospira defluvii</name>
    <dbReference type="NCBI Taxonomy" id="330214"/>
    <lineage>
        <taxon>Bacteria</taxon>
        <taxon>Pseudomonadati</taxon>
        <taxon>Nitrospirota</taxon>
        <taxon>Nitrospiria</taxon>
        <taxon>Nitrospirales</taxon>
        <taxon>Nitrospiraceae</taxon>
        <taxon>Nitrospira</taxon>
    </lineage>
</organism>
<keyword evidence="5 8" id="KW-0658">Purine biosynthesis</keyword>
<dbReference type="Gene3D" id="3.40.50.1380">
    <property type="entry name" value="Methylglyoxal synthase-like domain"/>
    <property type="match status" value="1"/>
</dbReference>
<dbReference type="SMART" id="SM00798">
    <property type="entry name" value="AICARFT_IMPCHas"/>
    <property type="match status" value="1"/>
</dbReference>
<evidence type="ECO:0000256" key="2">
    <source>
        <dbReference type="ARBA" id="ARBA00004954"/>
    </source>
</evidence>
<evidence type="ECO:0000256" key="7">
    <source>
        <dbReference type="ARBA" id="ARBA00023268"/>
    </source>
</evidence>
<evidence type="ECO:0000313" key="11">
    <source>
        <dbReference type="Proteomes" id="UP000675880"/>
    </source>
</evidence>
<evidence type="ECO:0000259" key="9">
    <source>
        <dbReference type="PROSITE" id="PS51855"/>
    </source>
</evidence>
<dbReference type="GO" id="GO:0004643">
    <property type="term" value="F:phosphoribosylaminoimidazolecarboxamide formyltransferase activity"/>
    <property type="evidence" value="ECO:0007669"/>
    <property type="project" value="UniProtKB-EC"/>
</dbReference>
<dbReference type="InterPro" id="IPR024051">
    <property type="entry name" value="AICAR_Tfase_dup_dom_sf"/>
</dbReference>
<dbReference type="Pfam" id="PF02142">
    <property type="entry name" value="MGS"/>
    <property type="match status" value="1"/>
</dbReference>
<comment type="pathway">
    <text evidence="1 8">Purine metabolism; IMP biosynthesis via de novo pathway; IMP from 5-formamido-1-(5-phospho-D-ribosyl)imidazole-4-carboxamide: step 1/1.</text>
</comment>
<comment type="catalytic activity">
    <reaction evidence="8">
        <text>IMP + H2O = 5-formamido-1-(5-phospho-D-ribosyl)imidazole-4-carboxamide</text>
        <dbReference type="Rhea" id="RHEA:18445"/>
        <dbReference type="ChEBI" id="CHEBI:15377"/>
        <dbReference type="ChEBI" id="CHEBI:58053"/>
        <dbReference type="ChEBI" id="CHEBI:58467"/>
        <dbReference type="EC" id="3.5.4.10"/>
    </reaction>
</comment>
<proteinExistence type="inferred from homology"/>
<dbReference type="PIRSF" id="PIRSF000414">
    <property type="entry name" value="AICARFT_IMPCHas"/>
    <property type="match status" value="1"/>
</dbReference>
<keyword evidence="7 8" id="KW-0511">Multifunctional enzyme</keyword>
<dbReference type="InterPro" id="IPR002695">
    <property type="entry name" value="PurH-like"/>
</dbReference>
<comment type="caution">
    <text evidence="10">The sequence shown here is derived from an EMBL/GenBank/DDBJ whole genome shotgun (WGS) entry which is preliminary data.</text>
</comment>
<dbReference type="HAMAP" id="MF_00139">
    <property type="entry name" value="PurH"/>
    <property type="match status" value="1"/>
</dbReference>
<keyword evidence="4 8" id="KW-0808">Transferase</keyword>
<gene>
    <name evidence="8 10" type="primary">purH</name>
    <name evidence="10" type="ORF">NSPZN2_40211</name>
</gene>
<protein>
    <recommendedName>
        <fullName evidence="8">Bifunctional purine biosynthesis protein PurH</fullName>
    </recommendedName>
    <domain>
        <recommendedName>
            <fullName evidence="8">Phosphoribosylaminoimidazolecarboxamide formyltransferase</fullName>
            <ecNumber evidence="8">2.1.2.3</ecNumber>
        </recommendedName>
        <alternativeName>
            <fullName evidence="8">AICAR transformylase</fullName>
        </alternativeName>
    </domain>
    <domain>
        <recommendedName>
            <fullName evidence="8">IMP cyclohydrolase</fullName>
            <ecNumber evidence="8">3.5.4.10</ecNumber>
        </recommendedName>
        <alternativeName>
            <fullName evidence="8">ATIC</fullName>
        </alternativeName>
        <alternativeName>
            <fullName evidence="8">IMP synthase</fullName>
        </alternativeName>
        <alternativeName>
            <fullName evidence="8">Inosinicase</fullName>
        </alternativeName>
    </domain>
</protein>